<organism evidence="6">
    <name type="scientific">Aceria tosichella</name>
    <name type="common">wheat curl mite</name>
    <dbReference type="NCBI Taxonomy" id="561515"/>
    <lineage>
        <taxon>Eukaryota</taxon>
        <taxon>Metazoa</taxon>
        <taxon>Ecdysozoa</taxon>
        <taxon>Arthropoda</taxon>
        <taxon>Chelicerata</taxon>
        <taxon>Arachnida</taxon>
        <taxon>Acari</taxon>
        <taxon>Acariformes</taxon>
        <taxon>Trombidiformes</taxon>
        <taxon>Prostigmata</taxon>
        <taxon>Eupodina</taxon>
        <taxon>Eriophyoidea</taxon>
        <taxon>Eriophyidae</taxon>
        <taxon>Eriophyinae</taxon>
        <taxon>Aceriini</taxon>
        <taxon>Aceria</taxon>
    </lineage>
</organism>
<feature type="domain" description="tRNA synthetases class I catalytic" evidence="5">
    <location>
        <begin position="35"/>
        <end position="352"/>
    </location>
</feature>
<dbReference type="Gene3D" id="3.40.50.620">
    <property type="entry name" value="HUPs"/>
    <property type="match status" value="1"/>
</dbReference>
<dbReference type="SUPFAM" id="SSF52374">
    <property type="entry name" value="Nucleotidylyl transferase"/>
    <property type="match status" value="1"/>
</dbReference>
<accession>A0A6G1SMZ8</accession>
<evidence type="ECO:0000313" key="6">
    <source>
        <dbReference type="EMBL" id="MDE51557.1"/>
    </source>
</evidence>
<evidence type="ECO:0000259" key="5">
    <source>
        <dbReference type="Pfam" id="PF01406"/>
    </source>
</evidence>
<comment type="similarity">
    <text evidence="1">Belongs to the class-I aminoacyl-tRNA synthetase family.</text>
</comment>
<dbReference type="GO" id="GO:0006423">
    <property type="term" value="P:cysteinyl-tRNA aminoacylation"/>
    <property type="evidence" value="ECO:0007669"/>
    <property type="project" value="TreeGrafter"/>
</dbReference>
<dbReference type="GO" id="GO:0005737">
    <property type="term" value="C:cytoplasm"/>
    <property type="evidence" value="ECO:0007669"/>
    <property type="project" value="TreeGrafter"/>
</dbReference>
<dbReference type="AlphaFoldDB" id="A0A6G1SMZ8"/>
<reference evidence="6" key="1">
    <citation type="submission" date="2018-10" db="EMBL/GenBank/DDBJ databases">
        <title>Transcriptome assembly of Aceria tosichella (Wheat curl mite) Type 2.</title>
        <authorList>
            <person name="Scully E.D."/>
            <person name="Geib S.M."/>
            <person name="Palmer N.A."/>
            <person name="Gupta A.K."/>
            <person name="Sarath G."/>
            <person name="Tatineni S."/>
        </authorList>
    </citation>
    <scope>NUCLEOTIDE SEQUENCE</scope>
    <source>
        <strain evidence="6">LincolnNE</strain>
    </source>
</reference>
<dbReference type="InterPro" id="IPR024909">
    <property type="entry name" value="Cys-tRNA/MSH_ligase"/>
</dbReference>
<evidence type="ECO:0000256" key="2">
    <source>
        <dbReference type="ARBA" id="ARBA00022598"/>
    </source>
</evidence>
<keyword evidence="3" id="KW-0547">Nucleotide-binding</keyword>
<dbReference type="GO" id="GO:0004817">
    <property type="term" value="F:cysteine-tRNA ligase activity"/>
    <property type="evidence" value="ECO:0007669"/>
    <property type="project" value="TreeGrafter"/>
</dbReference>
<evidence type="ECO:0000256" key="3">
    <source>
        <dbReference type="ARBA" id="ARBA00022741"/>
    </source>
</evidence>
<dbReference type="InterPro" id="IPR032678">
    <property type="entry name" value="tRNA-synt_1_cat_dom"/>
</dbReference>
<evidence type="ECO:0000256" key="1">
    <source>
        <dbReference type="ARBA" id="ARBA00005594"/>
    </source>
</evidence>
<dbReference type="PANTHER" id="PTHR10890:SF27">
    <property type="entry name" value="CYSTEINE--TRNA LIGASE, MITOCHONDRIAL-RELATED"/>
    <property type="match status" value="1"/>
</dbReference>
<sequence length="540" mass="61304">MSKILRLYNSYSRCIKDAKLANGQLIESLKCNTATPTQASLYICGPTVYSESHLGHALTYVRADLFRRVLKSLFGVRLTTVMNITDIDDKILAKTRDELPDEMTSHNTTTEPADHPFNRISEKYYKSFVADMDYVHVTPPDITVMVSKQVNLITSYIRRLERTGHAYLASNGDVYFDVSTLANYEGRIDLRNDNRSQTDLSGKQDIRDFALWKAAKPGEPAWLYESELTGKTVPGRPGWHVQCSAICSAIFGNCLDFHYGGKDLIFPHHYNEQACCCAYHNLNTSKNFHVWSENWLHSGHLVLRDEKMSKSLGNTVGIRKFINETSVNALRLLCVASHYRADVVFNSELLSSMRSLDHKISAFISYISDELTKISNAPQLDNFNCDHETTTTVDLEVAAHKVRDDILTGVCDDLDLAKGLHSILELSKVIYNANLRPKDVVMVWHLLVDWSSMCGLDYVATNRSHRDQVLINLVRDFRQDIRDMVIERMKRKRAQATKEAHVVASGDDDDDAFLKNLLANCDNARARMDEFGFVIRDKKS</sequence>
<name>A0A6G1SMZ8_9ACAR</name>
<gene>
    <name evidence="6" type="primary">cysS</name>
    <name evidence="6" type="ORF">g.16303</name>
</gene>
<dbReference type="GO" id="GO:0005524">
    <property type="term" value="F:ATP binding"/>
    <property type="evidence" value="ECO:0007669"/>
    <property type="project" value="UniProtKB-KW"/>
</dbReference>
<keyword evidence="4" id="KW-0067">ATP-binding</keyword>
<keyword evidence="2 6" id="KW-0436">Ligase</keyword>
<dbReference type="EMBL" id="GGYP01006786">
    <property type="protein sequence ID" value="MDE51557.1"/>
    <property type="molecule type" value="Transcribed_RNA"/>
</dbReference>
<protein>
    <submittedName>
        <fullName evidence="6">Cysteine--tRNA ligase</fullName>
    </submittedName>
</protein>
<evidence type="ECO:0000256" key="4">
    <source>
        <dbReference type="ARBA" id="ARBA00022840"/>
    </source>
</evidence>
<proteinExistence type="inferred from homology"/>
<dbReference type="PANTHER" id="PTHR10890">
    <property type="entry name" value="CYSTEINYL-TRNA SYNTHETASE"/>
    <property type="match status" value="1"/>
</dbReference>
<dbReference type="PRINTS" id="PR00983">
    <property type="entry name" value="TRNASYNTHCYS"/>
</dbReference>
<dbReference type="Pfam" id="PF01406">
    <property type="entry name" value="tRNA-synt_1e"/>
    <property type="match status" value="1"/>
</dbReference>
<dbReference type="InterPro" id="IPR014729">
    <property type="entry name" value="Rossmann-like_a/b/a_fold"/>
</dbReference>